<dbReference type="InterPro" id="IPR027417">
    <property type="entry name" value="P-loop_NTPase"/>
</dbReference>
<keyword evidence="2 4" id="KW-0547">Nucleotide-binding</keyword>
<keyword evidence="8" id="KW-1185">Reference proteome</keyword>
<dbReference type="WBParaSite" id="SBAD_0001132201-mRNA-1">
    <property type="protein sequence ID" value="SBAD_0001132201-mRNA-1"/>
    <property type="gene ID" value="SBAD_0001132201"/>
</dbReference>
<evidence type="ECO:0000256" key="2">
    <source>
        <dbReference type="ARBA" id="ARBA00022741"/>
    </source>
</evidence>
<dbReference type="InterPro" id="IPR003593">
    <property type="entry name" value="AAA+_ATPase"/>
</dbReference>
<protein>
    <submittedName>
        <fullName evidence="9">AAA domain-containing protein</fullName>
    </submittedName>
</protein>
<feature type="region of interest" description="Disordered" evidence="5">
    <location>
        <begin position="136"/>
        <end position="162"/>
    </location>
</feature>
<dbReference type="PANTHER" id="PTHR23074">
    <property type="entry name" value="AAA DOMAIN-CONTAINING"/>
    <property type="match status" value="1"/>
</dbReference>
<dbReference type="Gene3D" id="1.10.8.60">
    <property type="match status" value="1"/>
</dbReference>
<keyword evidence="3 4" id="KW-0067">ATP-binding</keyword>
<evidence type="ECO:0000313" key="9">
    <source>
        <dbReference type="WBParaSite" id="SBAD_0001132201-mRNA-1"/>
    </source>
</evidence>
<dbReference type="Proteomes" id="UP000270296">
    <property type="component" value="Unassembled WGS sequence"/>
</dbReference>
<reference evidence="9" key="1">
    <citation type="submission" date="2016-06" db="UniProtKB">
        <authorList>
            <consortium name="WormBaseParasite"/>
        </authorList>
    </citation>
    <scope>IDENTIFICATION</scope>
</reference>
<evidence type="ECO:0000256" key="3">
    <source>
        <dbReference type="ARBA" id="ARBA00022840"/>
    </source>
</evidence>
<evidence type="ECO:0000256" key="4">
    <source>
        <dbReference type="RuleBase" id="RU003651"/>
    </source>
</evidence>
<evidence type="ECO:0000313" key="8">
    <source>
        <dbReference type="Proteomes" id="UP000270296"/>
    </source>
</evidence>
<evidence type="ECO:0000313" key="7">
    <source>
        <dbReference type="EMBL" id="VDP35894.1"/>
    </source>
</evidence>
<dbReference type="FunFam" id="3.40.50.300:FF:000093">
    <property type="entry name" value="Fidgetin-like 1"/>
    <property type="match status" value="1"/>
</dbReference>
<dbReference type="PROSITE" id="PS00674">
    <property type="entry name" value="AAA"/>
    <property type="match status" value="1"/>
</dbReference>
<comment type="similarity">
    <text evidence="1 4">Belongs to the AAA ATPase family.</text>
</comment>
<dbReference type="GO" id="GO:0016887">
    <property type="term" value="F:ATP hydrolysis activity"/>
    <property type="evidence" value="ECO:0007669"/>
    <property type="project" value="InterPro"/>
</dbReference>
<accession>A0A183J4Z8</accession>
<gene>
    <name evidence="7" type="ORF">SBAD_LOCUS10946</name>
</gene>
<evidence type="ECO:0000259" key="6">
    <source>
        <dbReference type="SMART" id="SM00382"/>
    </source>
</evidence>
<dbReference type="EMBL" id="UZAM01014821">
    <property type="protein sequence ID" value="VDP35894.1"/>
    <property type="molecule type" value="Genomic_DNA"/>
</dbReference>
<dbReference type="Gene3D" id="3.40.50.300">
    <property type="entry name" value="P-loop containing nucleotide triphosphate hydrolases"/>
    <property type="match status" value="1"/>
</dbReference>
<feature type="compositionally biased region" description="Polar residues" evidence="5">
    <location>
        <begin position="148"/>
        <end position="162"/>
    </location>
</feature>
<dbReference type="PANTHER" id="PTHR23074:SF17">
    <property type="entry name" value="FIDGETIN-LIKE PROTEIN 1"/>
    <property type="match status" value="1"/>
</dbReference>
<organism evidence="9">
    <name type="scientific">Soboliphyme baturini</name>
    <dbReference type="NCBI Taxonomy" id="241478"/>
    <lineage>
        <taxon>Eukaryota</taxon>
        <taxon>Metazoa</taxon>
        <taxon>Ecdysozoa</taxon>
        <taxon>Nematoda</taxon>
        <taxon>Enoplea</taxon>
        <taxon>Dorylaimia</taxon>
        <taxon>Dioctophymatida</taxon>
        <taxon>Dioctophymatoidea</taxon>
        <taxon>Soboliphymatidae</taxon>
        <taxon>Soboliphyme</taxon>
    </lineage>
</organism>
<dbReference type="SMART" id="SM00382">
    <property type="entry name" value="AAA"/>
    <property type="match status" value="1"/>
</dbReference>
<dbReference type="OrthoDB" id="10251136at2759"/>
<feature type="domain" description="AAA+ ATPase" evidence="6">
    <location>
        <begin position="220"/>
        <end position="356"/>
    </location>
</feature>
<sequence length="403" mass="44799">MIVNTAFHSHSLEVFQSNLDLLKLEKFDFDSVEGAEDAVASRRFRYVPGKPHKRSSALSSISNAVQIGDEPEFITGGMELAKRRNQGTRSASYRCASKPSSYLTALYGQSVKSLGTVRNSFKPPVKTDCVEHMPISTKPVSSEDHSQLAESSSEATTSGNETIRNCDPKLIDQILCEIIHRQPSVTWDEVAGLESAKRAIREMVIWPMLRPDIFTGLRAPSKGMLLFGPPGTGKTLIGKCIASQCKATFFSVSASSLTSKWVGEGEKLVRALFAVARDRLPSVIFIDEVDSLLTQRSDGEHESSRRLKNEFFSQMDGLGISKEERLLVVGATNRPQELDEAARRRFAKRLYIPLPDKTARVEIVQHLLHNQRHTLTDSEIATVGDLTDGEFSLTLFITLPFWR</sequence>
<evidence type="ECO:0000256" key="1">
    <source>
        <dbReference type="ARBA" id="ARBA00006914"/>
    </source>
</evidence>
<dbReference type="GO" id="GO:0005524">
    <property type="term" value="F:ATP binding"/>
    <property type="evidence" value="ECO:0007669"/>
    <property type="project" value="UniProtKB-KW"/>
</dbReference>
<dbReference type="InterPro" id="IPR003959">
    <property type="entry name" value="ATPase_AAA_core"/>
</dbReference>
<dbReference type="InterPro" id="IPR050304">
    <property type="entry name" value="MT-severing_AAA_ATPase"/>
</dbReference>
<evidence type="ECO:0000256" key="5">
    <source>
        <dbReference type="SAM" id="MobiDB-lite"/>
    </source>
</evidence>
<proteinExistence type="inferred from homology"/>
<reference evidence="7 8" key="2">
    <citation type="submission" date="2018-11" db="EMBL/GenBank/DDBJ databases">
        <authorList>
            <consortium name="Pathogen Informatics"/>
        </authorList>
    </citation>
    <scope>NUCLEOTIDE SEQUENCE [LARGE SCALE GENOMIC DNA]</scope>
</reference>
<dbReference type="Pfam" id="PF00004">
    <property type="entry name" value="AAA"/>
    <property type="match status" value="1"/>
</dbReference>
<dbReference type="SUPFAM" id="SSF52540">
    <property type="entry name" value="P-loop containing nucleoside triphosphate hydrolases"/>
    <property type="match status" value="1"/>
</dbReference>
<name>A0A183J4Z8_9BILA</name>
<dbReference type="AlphaFoldDB" id="A0A183J4Z8"/>
<dbReference type="InterPro" id="IPR003960">
    <property type="entry name" value="ATPase_AAA_CS"/>
</dbReference>